<name>A0A9Q8WGL7_9PEZI</name>
<gene>
    <name evidence="1" type="ORF">CLUP02_07558</name>
</gene>
<dbReference type="EMBL" id="CP019476">
    <property type="protein sequence ID" value="UQC82072.1"/>
    <property type="molecule type" value="Genomic_DNA"/>
</dbReference>
<evidence type="ECO:0000313" key="1">
    <source>
        <dbReference type="EMBL" id="UQC82072.1"/>
    </source>
</evidence>
<organism evidence="1 2">
    <name type="scientific">Colletotrichum lupini</name>
    <dbReference type="NCBI Taxonomy" id="145971"/>
    <lineage>
        <taxon>Eukaryota</taxon>
        <taxon>Fungi</taxon>
        <taxon>Dikarya</taxon>
        <taxon>Ascomycota</taxon>
        <taxon>Pezizomycotina</taxon>
        <taxon>Sordariomycetes</taxon>
        <taxon>Hypocreomycetidae</taxon>
        <taxon>Glomerellales</taxon>
        <taxon>Glomerellaceae</taxon>
        <taxon>Colletotrichum</taxon>
        <taxon>Colletotrichum acutatum species complex</taxon>
    </lineage>
</organism>
<dbReference type="KEGG" id="clup:CLUP02_07558"/>
<reference evidence="1" key="1">
    <citation type="journal article" date="2021" name="Mol. Plant Microbe Interact.">
        <title>Complete Genome Sequence of the Plant-Pathogenic Fungus Colletotrichum lupini.</title>
        <authorList>
            <person name="Baroncelli R."/>
            <person name="Pensec F."/>
            <person name="Da Lio D."/>
            <person name="Boufleur T."/>
            <person name="Vicente I."/>
            <person name="Sarrocco S."/>
            <person name="Picot A."/>
            <person name="Baraldi E."/>
            <person name="Sukno S."/>
            <person name="Thon M."/>
            <person name="Le Floch G."/>
        </authorList>
    </citation>
    <scope>NUCLEOTIDE SEQUENCE</scope>
    <source>
        <strain evidence="1">IMI 504893</strain>
    </source>
</reference>
<sequence>QLVSIVLATVRALNRRSVRNELLRIFAKTGSSLTFRIIVPVCRDETEGMLRMVHLQTSPCHNMFSVTTGRDVSGLRLT</sequence>
<dbReference type="RefSeq" id="XP_049143695.1">
    <property type="nucleotide sequence ID" value="XM_049286552.1"/>
</dbReference>
<evidence type="ECO:0000313" key="2">
    <source>
        <dbReference type="Proteomes" id="UP000830671"/>
    </source>
</evidence>
<keyword evidence="2" id="KW-1185">Reference proteome</keyword>
<feature type="non-terminal residue" evidence="1">
    <location>
        <position position="1"/>
    </location>
</feature>
<proteinExistence type="predicted"/>
<dbReference type="AlphaFoldDB" id="A0A9Q8WGL7"/>
<dbReference type="GeneID" id="73341562"/>
<accession>A0A9Q8WGL7</accession>
<protein>
    <submittedName>
        <fullName evidence="1">Uncharacterized protein</fullName>
    </submittedName>
</protein>
<dbReference type="Proteomes" id="UP000830671">
    <property type="component" value="Chromosome 4"/>
</dbReference>